<organism evidence="1 2">
    <name type="scientific">Leucobacter komagatae</name>
    <dbReference type="NCBI Taxonomy" id="55969"/>
    <lineage>
        <taxon>Bacteria</taxon>
        <taxon>Bacillati</taxon>
        <taxon>Actinomycetota</taxon>
        <taxon>Actinomycetes</taxon>
        <taxon>Micrococcales</taxon>
        <taxon>Microbacteriaceae</taxon>
        <taxon>Leucobacter</taxon>
    </lineage>
</organism>
<proteinExistence type="predicted"/>
<keyword evidence="2" id="KW-1185">Reference proteome</keyword>
<evidence type="ECO:0000313" key="1">
    <source>
        <dbReference type="EMBL" id="KIP53603.1"/>
    </source>
</evidence>
<evidence type="ECO:0000313" key="2">
    <source>
        <dbReference type="Proteomes" id="UP000032120"/>
    </source>
</evidence>
<protein>
    <submittedName>
        <fullName evidence="1">Uncharacterized protein</fullName>
    </submittedName>
</protein>
<dbReference type="AlphaFoldDB" id="A0A0D0IVH8"/>
<comment type="caution">
    <text evidence="1">The sequence shown here is derived from an EMBL/GenBank/DDBJ whole genome shotgun (WGS) entry which is preliminary data.</text>
</comment>
<accession>A0A0D0IVH8</accession>
<gene>
    <name evidence="1" type="ORF">SD72_02860</name>
</gene>
<dbReference type="Proteomes" id="UP000032120">
    <property type="component" value="Unassembled WGS sequence"/>
</dbReference>
<reference evidence="1 2" key="1">
    <citation type="submission" date="2015-01" db="EMBL/GenBank/DDBJ databases">
        <title>Draft genome sequence of Leucobacter komagatae strain VKM ST2845.</title>
        <authorList>
            <person name="Karlyshev A.V."/>
            <person name="Kudryashova E.B."/>
        </authorList>
    </citation>
    <scope>NUCLEOTIDE SEQUENCE [LARGE SCALE GENOMIC DNA]</scope>
    <source>
        <strain evidence="1 2">VKM ST2845</strain>
    </source>
</reference>
<sequence>MTLCSLALDAIGATARPVTEKTAIWEEGAAAGTTTHQLDYVFGNRTYDPLDIWERSTAHSQSRVALSDAQRT</sequence>
<name>A0A0D0IVH8_9MICO</name>
<dbReference type="EMBL" id="JXSQ01000002">
    <property type="protein sequence ID" value="KIP53603.1"/>
    <property type="molecule type" value="Genomic_DNA"/>
</dbReference>